<dbReference type="GO" id="GO:0006412">
    <property type="term" value="P:translation"/>
    <property type="evidence" value="ECO:0007669"/>
    <property type="project" value="InterPro"/>
</dbReference>
<dbReference type="GO" id="GO:0005840">
    <property type="term" value="C:ribosome"/>
    <property type="evidence" value="ECO:0007669"/>
    <property type="project" value="UniProtKB-KW"/>
</dbReference>
<dbReference type="EMBL" id="FO082872">
    <property type="protein sequence ID" value="SJK86115.1"/>
    <property type="molecule type" value="Genomic_DNA"/>
</dbReference>
<accession>A0A1R4AAV0</accession>
<dbReference type="RefSeq" id="XP_021338311.1">
    <property type="nucleotide sequence ID" value="XM_021481700.1"/>
</dbReference>
<dbReference type="VEuPathDB" id="PiroplasmaDB:BMR1_02g03540"/>
<dbReference type="SUPFAM" id="SSF53137">
    <property type="entry name" value="Translational machinery components"/>
    <property type="match status" value="1"/>
</dbReference>
<evidence type="ECO:0000256" key="2">
    <source>
        <dbReference type="ARBA" id="ARBA00022980"/>
    </source>
</evidence>
<reference evidence="4 5" key="1">
    <citation type="journal article" date="2012" name="Nucleic Acids Res.">
        <title>Sequencing of the smallest Apicomplexan genome from the human pathogen Babesia microti.</title>
        <authorList>
            <person name="Cornillot E."/>
            <person name="Hadj-Kaddour K."/>
            <person name="Dassouli A."/>
            <person name="Noel B."/>
            <person name="Ranwez V."/>
            <person name="Vacherie B."/>
            <person name="Augagneur Y."/>
            <person name="Bres V."/>
            <person name="Duclos A."/>
            <person name="Randazzo S."/>
            <person name="Carcy B."/>
            <person name="Debierre-Grockiego F."/>
            <person name="Delbecq S."/>
            <person name="Moubri-Menage K."/>
            <person name="Shams-Eldin H."/>
            <person name="Usmani-Brown S."/>
            <person name="Bringaud F."/>
            <person name="Wincker P."/>
            <person name="Vivares C.P."/>
            <person name="Schwarz R.T."/>
            <person name="Schetters T.P."/>
            <person name="Krause P.J."/>
            <person name="Gorenflot A."/>
            <person name="Berry V."/>
            <person name="Barbe V."/>
            <person name="Ben Mamoun C."/>
        </authorList>
    </citation>
    <scope>NUCLEOTIDE SEQUENCE [LARGE SCALE GENOMIC DNA]</scope>
    <source>
        <strain evidence="4 5">RI</strain>
    </source>
</reference>
<dbReference type="Proteomes" id="UP000002899">
    <property type="component" value="Chromosome II"/>
</dbReference>
<dbReference type="Gene3D" id="3.30.420.100">
    <property type="match status" value="1"/>
</dbReference>
<dbReference type="InterPro" id="IPR005484">
    <property type="entry name" value="Ribosomal_uL18_bac/plant/anim"/>
</dbReference>
<protein>
    <submittedName>
        <fullName evidence="4">50S ribosomal protein L18 apicoplast</fullName>
    </submittedName>
</protein>
<dbReference type="PANTHER" id="PTHR12899:SF3">
    <property type="entry name" value="LARGE RIBOSOMAL SUBUNIT PROTEIN UL18M"/>
    <property type="match status" value="1"/>
</dbReference>
<sequence length="187" mass="20895">MHNHSYYTILLTIALIHTTGCHGFLHRNIKFILHSMTVYGKPKRLHKTPPWAHLFEEKVEPSPLGEPWAKLSKDVANGERRVRLTVKKSHLQIYAAVVDDYKNQVICIASSNLPVLADVLGTVPTKDPTVRRNKGNNVKAAYEVGKHIGRLALAKGVAKVYFDRAGYKYHGRVEAVAIGARKVGLQL</sequence>
<dbReference type="Pfam" id="PF00861">
    <property type="entry name" value="Ribosomal_L18p"/>
    <property type="match status" value="1"/>
</dbReference>
<dbReference type="OrthoDB" id="309483at2759"/>
<name>A0A1R4AAV0_BABMR</name>
<dbReference type="GO" id="GO:0005737">
    <property type="term" value="C:cytoplasm"/>
    <property type="evidence" value="ECO:0007669"/>
    <property type="project" value="UniProtKB-ARBA"/>
</dbReference>
<dbReference type="PANTHER" id="PTHR12899">
    <property type="entry name" value="39S RIBOSOMAL PROTEIN L18, MITOCHONDRIAL"/>
    <property type="match status" value="1"/>
</dbReference>
<keyword evidence="2 4" id="KW-0689">Ribosomal protein</keyword>
<keyword evidence="5" id="KW-1185">Reference proteome</keyword>
<dbReference type="InterPro" id="IPR057268">
    <property type="entry name" value="Ribosomal_L18"/>
</dbReference>
<evidence type="ECO:0000256" key="1">
    <source>
        <dbReference type="ARBA" id="ARBA00007116"/>
    </source>
</evidence>
<dbReference type="CDD" id="cd00432">
    <property type="entry name" value="Ribosomal_L18_L5e"/>
    <property type="match status" value="1"/>
</dbReference>
<dbReference type="GO" id="GO:1990904">
    <property type="term" value="C:ribonucleoprotein complex"/>
    <property type="evidence" value="ECO:0007669"/>
    <property type="project" value="UniProtKB-KW"/>
</dbReference>
<dbReference type="KEGG" id="bmic:BMR1_02g03540"/>
<organism evidence="4 5">
    <name type="scientific">Babesia microti (strain RI)</name>
    <dbReference type="NCBI Taxonomy" id="1133968"/>
    <lineage>
        <taxon>Eukaryota</taxon>
        <taxon>Sar</taxon>
        <taxon>Alveolata</taxon>
        <taxon>Apicomplexa</taxon>
        <taxon>Aconoidasida</taxon>
        <taxon>Piroplasmida</taxon>
        <taxon>Babesiidae</taxon>
        <taxon>Babesia</taxon>
    </lineage>
</organism>
<proteinExistence type="inferred from homology"/>
<dbReference type="GO" id="GO:0008097">
    <property type="term" value="F:5S rRNA binding"/>
    <property type="evidence" value="ECO:0007669"/>
    <property type="project" value="TreeGrafter"/>
</dbReference>
<evidence type="ECO:0000256" key="3">
    <source>
        <dbReference type="ARBA" id="ARBA00023274"/>
    </source>
</evidence>
<gene>
    <name evidence="4" type="ORF">BMR1_02g03540</name>
</gene>
<keyword evidence="3" id="KW-0687">Ribonucleoprotein</keyword>
<dbReference type="GeneID" id="24424490"/>
<dbReference type="GO" id="GO:0003735">
    <property type="term" value="F:structural constituent of ribosome"/>
    <property type="evidence" value="ECO:0007669"/>
    <property type="project" value="InterPro"/>
</dbReference>
<evidence type="ECO:0000313" key="4">
    <source>
        <dbReference type="EMBL" id="SJK86115.1"/>
    </source>
</evidence>
<reference evidence="4 5" key="2">
    <citation type="journal article" date="2013" name="PLoS ONE">
        <title>Whole genome mapping and re-organization of the nuclear and mitochondrial genomes of Babesia microti isolates.</title>
        <authorList>
            <person name="Cornillot E."/>
            <person name="Dassouli A."/>
            <person name="Garg A."/>
            <person name="Pachikara N."/>
            <person name="Randazzo S."/>
            <person name="Depoix D."/>
            <person name="Carcy B."/>
            <person name="Delbecq S."/>
            <person name="Frutos R."/>
            <person name="Silva J.C."/>
            <person name="Sutton R."/>
            <person name="Krause P.J."/>
            <person name="Mamoun C.B."/>
        </authorList>
    </citation>
    <scope>NUCLEOTIDE SEQUENCE [LARGE SCALE GENOMIC DNA]</scope>
    <source>
        <strain evidence="4 5">RI</strain>
    </source>
</reference>
<reference evidence="4 5" key="3">
    <citation type="journal article" date="2016" name="Sci. Rep.">
        <title>Genome-wide diversity and gene expression profiling of Babesia microti isolates identify polymorphic genes that mediate host-pathogen interactions.</title>
        <authorList>
            <person name="Silva J.C."/>
            <person name="Cornillot E."/>
            <person name="McCracken C."/>
            <person name="Usmani-Brown S."/>
            <person name="Dwivedi A."/>
            <person name="Ifeonu O.O."/>
            <person name="Crabtree J."/>
            <person name="Gotia H.T."/>
            <person name="Virji A.Z."/>
            <person name="Reynes C."/>
            <person name="Colinge J."/>
            <person name="Kumar V."/>
            <person name="Lawres L."/>
            <person name="Pazzi J.E."/>
            <person name="Pablo J.V."/>
            <person name="Hung C."/>
            <person name="Brancato J."/>
            <person name="Kumari P."/>
            <person name="Orvis J."/>
            <person name="Tretina K."/>
            <person name="Chibucos M."/>
            <person name="Ott S."/>
            <person name="Sadzewicz L."/>
            <person name="Sengamalay N."/>
            <person name="Shetty A.C."/>
            <person name="Su Q."/>
            <person name="Tallon L."/>
            <person name="Fraser C.M."/>
            <person name="Frutos R."/>
            <person name="Molina D.M."/>
            <person name="Krause P.J."/>
            <person name="Ben Mamoun C."/>
        </authorList>
    </citation>
    <scope>NUCLEOTIDE SEQUENCE [LARGE SCALE GENOMIC DNA]</scope>
    <source>
        <strain evidence="4 5">RI</strain>
    </source>
</reference>
<dbReference type="AlphaFoldDB" id="A0A1R4AAV0"/>
<comment type="similarity">
    <text evidence="1">Belongs to the universal ribosomal protein uL18 family.</text>
</comment>
<evidence type="ECO:0000313" key="5">
    <source>
        <dbReference type="Proteomes" id="UP000002899"/>
    </source>
</evidence>